<proteinExistence type="predicted"/>
<accession>S9QVL7</accession>
<comment type="caution">
    <text evidence="1">The sequence shown here is derived from an EMBL/GenBank/DDBJ whole genome shotgun (WGS) entry which is preliminary data.</text>
</comment>
<dbReference type="HOGENOM" id="CLU_2919937_0_0_5"/>
<dbReference type="EMBL" id="AOLV01000014">
    <property type="protein sequence ID" value="EPX85466.1"/>
    <property type="molecule type" value="Genomic_DNA"/>
</dbReference>
<organism evidence="1 2">
    <name type="scientific">Rubellimicrobium thermophilum DSM 16684</name>
    <dbReference type="NCBI Taxonomy" id="1123069"/>
    <lineage>
        <taxon>Bacteria</taxon>
        <taxon>Pseudomonadati</taxon>
        <taxon>Pseudomonadota</taxon>
        <taxon>Alphaproteobacteria</taxon>
        <taxon>Rhodobacterales</taxon>
        <taxon>Roseobacteraceae</taxon>
        <taxon>Rubellimicrobium</taxon>
    </lineage>
</organism>
<sequence length="61" mass="6768">MPRLANMRFSRRVFGHSLEPVAFVASLLQRLHLAHHGHIHAAIPGTLSPSGSNQWRLDGSM</sequence>
<evidence type="ECO:0000313" key="1">
    <source>
        <dbReference type="EMBL" id="EPX85466.1"/>
    </source>
</evidence>
<gene>
    <name evidence="1" type="ORF">ruthe_01726</name>
</gene>
<protein>
    <submittedName>
        <fullName evidence="1">Uncharacterized protein</fullName>
    </submittedName>
</protein>
<reference evidence="1 2" key="1">
    <citation type="journal article" date="2013" name="Stand. Genomic Sci.">
        <title>Genome sequence of the reddish-pigmented Rubellimicrobium thermophilum type strain (DSM 16684(T)), a member of the Roseobacter clade.</title>
        <authorList>
            <person name="Fiebig A."/>
            <person name="Riedel T."/>
            <person name="Gronow S."/>
            <person name="Petersen J."/>
            <person name="Klenk H.P."/>
            <person name="Goker M."/>
        </authorList>
    </citation>
    <scope>NUCLEOTIDE SEQUENCE [LARGE SCALE GENOMIC DNA]</scope>
    <source>
        <strain evidence="1 2">DSM 16684</strain>
    </source>
</reference>
<dbReference type="STRING" id="1123069.ruthe_01726"/>
<name>S9QVL7_9RHOB</name>
<keyword evidence="2" id="KW-1185">Reference proteome</keyword>
<dbReference type="Proteomes" id="UP000015346">
    <property type="component" value="Unassembled WGS sequence"/>
</dbReference>
<dbReference type="AlphaFoldDB" id="S9QVL7"/>
<evidence type="ECO:0000313" key="2">
    <source>
        <dbReference type="Proteomes" id="UP000015346"/>
    </source>
</evidence>